<evidence type="ECO:0000256" key="2">
    <source>
        <dbReference type="ARBA" id="ARBA00022598"/>
    </source>
</evidence>
<comment type="caution">
    <text evidence="10">The sequence shown here is derived from an EMBL/GenBank/DDBJ whole genome shotgun (WGS) entry which is preliminary data.</text>
</comment>
<name>A0A1F2WFX2_9ACTN</name>
<evidence type="ECO:0000256" key="6">
    <source>
        <dbReference type="ARBA" id="ARBA00022840"/>
    </source>
</evidence>
<dbReference type="CDD" id="cd01995">
    <property type="entry name" value="QueC-like"/>
    <property type="match status" value="1"/>
</dbReference>
<keyword evidence="3" id="KW-0479">Metal-binding</keyword>
<comment type="similarity">
    <text evidence="7">Belongs to the QueC family.</text>
</comment>
<accession>A0A1F2WFX2</accession>
<comment type="pathway">
    <text evidence="1">Purine metabolism; 7-cyano-7-deazaguanine biosynthesis.</text>
</comment>
<dbReference type="Gene3D" id="3.40.50.620">
    <property type="entry name" value="HUPs"/>
    <property type="match status" value="1"/>
</dbReference>
<evidence type="ECO:0000313" key="11">
    <source>
        <dbReference type="Proteomes" id="UP000177876"/>
    </source>
</evidence>
<keyword evidence="4" id="KW-0547">Nucleotide-binding</keyword>
<gene>
    <name evidence="10" type="ORF">A2Y75_06065</name>
</gene>
<dbReference type="Proteomes" id="UP000177876">
    <property type="component" value="Unassembled WGS sequence"/>
</dbReference>
<sequence>MASNLVLLSAGLDSAVNFLIAMEKGGVGAAVTVDYGQRAAAREVAKAKALCDRHGAPHIVLDAGWLAGFSKDALTTEERALPRVACSDLEDANLMQKTMRAVWVPNRNGLLVNMGAAVAEAMEVPWLVMGLNAEEAASFPDNSAGFIEEANRSLAYSTLSGVQLRSFTIDWDKARIFEEALARGLDFSLVWSCYEGGELMCGACESCARLQRVAARSGNSVRLQDFFAEN</sequence>
<dbReference type="AlphaFoldDB" id="A0A1F2WFX2"/>
<evidence type="ECO:0000256" key="3">
    <source>
        <dbReference type="ARBA" id="ARBA00022723"/>
    </source>
</evidence>
<comment type="catalytic activity">
    <reaction evidence="9">
        <text>7-carboxy-7-carbaguanine + NH4(+) + 2 ATP = 7-cyano-7-carbaguanine + 2 AMP + 2 diphosphate + 2 H(+)</text>
        <dbReference type="Rhea" id="RHEA:27982"/>
        <dbReference type="ChEBI" id="CHEBI:15378"/>
        <dbReference type="ChEBI" id="CHEBI:28938"/>
        <dbReference type="ChEBI" id="CHEBI:30616"/>
        <dbReference type="ChEBI" id="CHEBI:33019"/>
        <dbReference type="ChEBI" id="CHEBI:45075"/>
        <dbReference type="ChEBI" id="CHEBI:61036"/>
        <dbReference type="ChEBI" id="CHEBI:456215"/>
        <dbReference type="EC" id="6.3.4.20"/>
    </reaction>
</comment>
<keyword evidence="5" id="KW-0862">Zinc</keyword>
<dbReference type="EC" id="6.3.4.20" evidence="8"/>
<evidence type="ECO:0000256" key="4">
    <source>
        <dbReference type="ARBA" id="ARBA00022741"/>
    </source>
</evidence>
<dbReference type="PIRSF" id="PIRSF006293">
    <property type="entry name" value="ExsB"/>
    <property type="match status" value="1"/>
</dbReference>
<evidence type="ECO:0000313" key="10">
    <source>
        <dbReference type="EMBL" id="OFW55737.1"/>
    </source>
</evidence>
<dbReference type="InterPro" id="IPR018317">
    <property type="entry name" value="QueC"/>
</dbReference>
<keyword evidence="6" id="KW-0067">ATP-binding</keyword>
<dbReference type="InterPro" id="IPR014729">
    <property type="entry name" value="Rossmann-like_a/b/a_fold"/>
</dbReference>
<dbReference type="PANTHER" id="PTHR42914">
    <property type="entry name" value="7-CYANO-7-DEAZAGUANINE SYNTHASE"/>
    <property type="match status" value="1"/>
</dbReference>
<dbReference type="EMBL" id="MELK01000052">
    <property type="protein sequence ID" value="OFW55737.1"/>
    <property type="molecule type" value="Genomic_DNA"/>
</dbReference>
<dbReference type="SUPFAM" id="SSF52402">
    <property type="entry name" value="Adenine nucleotide alpha hydrolases-like"/>
    <property type="match status" value="1"/>
</dbReference>
<dbReference type="Pfam" id="PF06508">
    <property type="entry name" value="QueC"/>
    <property type="match status" value="1"/>
</dbReference>
<evidence type="ECO:0000256" key="8">
    <source>
        <dbReference type="ARBA" id="ARBA00039149"/>
    </source>
</evidence>
<protein>
    <recommendedName>
        <fullName evidence="8">7-cyano-7-deazaguanine synthase</fullName>
        <ecNumber evidence="8">6.3.4.20</ecNumber>
    </recommendedName>
</protein>
<dbReference type="STRING" id="1797197.A2Y75_06065"/>
<keyword evidence="2" id="KW-0436">Ligase</keyword>
<evidence type="ECO:0000256" key="7">
    <source>
        <dbReference type="ARBA" id="ARBA00037993"/>
    </source>
</evidence>
<dbReference type="PANTHER" id="PTHR42914:SF1">
    <property type="entry name" value="7-CYANO-7-DEAZAGUANINE SYNTHASE"/>
    <property type="match status" value="1"/>
</dbReference>
<proteinExistence type="inferred from homology"/>
<evidence type="ECO:0000256" key="9">
    <source>
        <dbReference type="ARBA" id="ARBA00047890"/>
    </source>
</evidence>
<dbReference type="GO" id="GO:0016874">
    <property type="term" value="F:ligase activity"/>
    <property type="evidence" value="ECO:0007669"/>
    <property type="project" value="UniProtKB-KW"/>
</dbReference>
<evidence type="ECO:0000256" key="5">
    <source>
        <dbReference type="ARBA" id="ARBA00022833"/>
    </source>
</evidence>
<dbReference type="GO" id="GO:0005524">
    <property type="term" value="F:ATP binding"/>
    <property type="evidence" value="ECO:0007669"/>
    <property type="project" value="UniProtKB-KW"/>
</dbReference>
<reference evidence="10 11" key="1">
    <citation type="journal article" date="2016" name="Nat. Commun.">
        <title>Thousands of microbial genomes shed light on interconnected biogeochemical processes in an aquifer system.</title>
        <authorList>
            <person name="Anantharaman K."/>
            <person name="Brown C.T."/>
            <person name="Hug L.A."/>
            <person name="Sharon I."/>
            <person name="Castelle C.J."/>
            <person name="Probst A.J."/>
            <person name="Thomas B.C."/>
            <person name="Singh A."/>
            <person name="Wilkins M.J."/>
            <person name="Karaoz U."/>
            <person name="Brodie E.L."/>
            <person name="Williams K.H."/>
            <person name="Hubbard S.S."/>
            <person name="Banfield J.F."/>
        </authorList>
    </citation>
    <scope>NUCLEOTIDE SEQUENCE [LARGE SCALE GENOMIC DNA]</scope>
</reference>
<organism evidence="10 11">
    <name type="scientific">Candidatus Solincola sediminis</name>
    <dbReference type="NCBI Taxonomy" id="1797199"/>
    <lineage>
        <taxon>Bacteria</taxon>
        <taxon>Bacillati</taxon>
        <taxon>Actinomycetota</taxon>
        <taxon>Candidatus Geothermincolia</taxon>
        <taxon>Candidatus Geothermincolales</taxon>
        <taxon>Candidatus Geothermincolaceae</taxon>
        <taxon>Candidatus Solincola</taxon>
    </lineage>
</organism>
<evidence type="ECO:0000256" key="1">
    <source>
        <dbReference type="ARBA" id="ARBA00005061"/>
    </source>
</evidence>
<dbReference type="GO" id="GO:0046872">
    <property type="term" value="F:metal ion binding"/>
    <property type="evidence" value="ECO:0007669"/>
    <property type="project" value="UniProtKB-KW"/>
</dbReference>